<comment type="caution">
    <text evidence="3">The sequence shown here is derived from an EMBL/GenBank/DDBJ whole genome shotgun (WGS) entry which is preliminary data.</text>
</comment>
<reference evidence="3 4" key="1">
    <citation type="submission" date="2018-12" db="EMBL/GenBank/DDBJ databases">
        <title>bacterium Hansschlegelia zhihuaiae S113.</title>
        <authorList>
            <person name="He J."/>
        </authorList>
    </citation>
    <scope>NUCLEOTIDE SEQUENCE [LARGE SCALE GENOMIC DNA]</scope>
    <source>
        <strain evidence="3 4">S 113</strain>
    </source>
</reference>
<feature type="transmembrane region" description="Helical" evidence="1">
    <location>
        <begin position="143"/>
        <end position="165"/>
    </location>
</feature>
<protein>
    <submittedName>
        <fullName evidence="3">Tripartite tricarboxylate transporter TctB family protein</fullName>
    </submittedName>
</protein>
<keyword evidence="1" id="KW-0472">Membrane</keyword>
<dbReference type="Pfam" id="PF07331">
    <property type="entry name" value="TctB"/>
    <property type="match status" value="1"/>
</dbReference>
<feature type="transmembrane region" description="Helical" evidence="1">
    <location>
        <begin position="111"/>
        <end position="136"/>
    </location>
</feature>
<dbReference type="OrthoDB" id="8266164at2"/>
<sequence length="185" mass="19408">MSSAPAREQGVGGRLAQALPYILLLVATVWLWTVADGIEYDARPGELGPSFWPRAALVMMGALSLLQIVTTLFAGAEAGARGVGAQLVTEEDEDDAPRQPVLLLAGIGLTIAYGLVLNTIGFPLATTAFLVAFMYLGGSRSHLAIWASSVVGVLLVTVLLLKVVYVSLPRGAAPFDRVADLITGF</sequence>
<feature type="transmembrane region" description="Helical" evidence="1">
    <location>
        <begin position="18"/>
        <end position="35"/>
    </location>
</feature>
<gene>
    <name evidence="3" type="ORF">EK403_05450</name>
</gene>
<keyword evidence="4" id="KW-1185">Reference proteome</keyword>
<keyword evidence="1" id="KW-0812">Transmembrane</keyword>
<evidence type="ECO:0000313" key="3">
    <source>
        <dbReference type="EMBL" id="RXF74275.1"/>
    </source>
</evidence>
<proteinExistence type="predicted"/>
<evidence type="ECO:0000259" key="2">
    <source>
        <dbReference type="Pfam" id="PF07331"/>
    </source>
</evidence>
<dbReference type="RefSeq" id="WP_128776500.1">
    <property type="nucleotide sequence ID" value="NZ_RYFI01000004.1"/>
</dbReference>
<keyword evidence="1" id="KW-1133">Transmembrane helix</keyword>
<dbReference type="EMBL" id="RYFI01000004">
    <property type="protein sequence ID" value="RXF74275.1"/>
    <property type="molecule type" value="Genomic_DNA"/>
</dbReference>
<name>A0A4Q0MLH3_9HYPH</name>
<dbReference type="AlphaFoldDB" id="A0A4Q0MLH3"/>
<organism evidence="3 4">
    <name type="scientific">Hansschlegelia zhihuaiae</name>
    <dbReference type="NCBI Taxonomy" id="405005"/>
    <lineage>
        <taxon>Bacteria</taxon>
        <taxon>Pseudomonadati</taxon>
        <taxon>Pseudomonadota</taxon>
        <taxon>Alphaproteobacteria</taxon>
        <taxon>Hyphomicrobiales</taxon>
        <taxon>Methylopilaceae</taxon>
        <taxon>Hansschlegelia</taxon>
    </lineage>
</organism>
<dbReference type="InterPro" id="IPR009936">
    <property type="entry name" value="DUF1468"/>
</dbReference>
<evidence type="ECO:0000256" key="1">
    <source>
        <dbReference type="SAM" id="Phobius"/>
    </source>
</evidence>
<accession>A0A4Q0MLH3</accession>
<feature type="domain" description="DUF1468" evidence="2">
    <location>
        <begin position="22"/>
        <end position="169"/>
    </location>
</feature>
<dbReference type="Proteomes" id="UP000289708">
    <property type="component" value="Unassembled WGS sequence"/>
</dbReference>
<feature type="transmembrane region" description="Helical" evidence="1">
    <location>
        <begin position="56"/>
        <end position="76"/>
    </location>
</feature>
<evidence type="ECO:0000313" key="4">
    <source>
        <dbReference type="Proteomes" id="UP000289708"/>
    </source>
</evidence>